<proteinExistence type="predicted"/>
<dbReference type="InterPro" id="IPR011333">
    <property type="entry name" value="SKP1/BTB/POZ_sf"/>
</dbReference>
<dbReference type="Gene3D" id="3.30.710.10">
    <property type="entry name" value="Potassium Channel Kv1.1, Chain A"/>
    <property type="match status" value="1"/>
</dbReference>
<protein>
    <recommendedName>
        <fullName evidence="1">BTB domain-containing protein</fullName>
    </recommendedName>
</protein>
<sequence length="311" mass="35102">MISYEIIDAKAPFDDRDADLIVRSHDGVDFRVFKVVLTLASPFFKSMFKLPTPAIKHDPDSEDERDGLPVVRIAEKSSVFETLLRFCYPQVEDPDVSRLEDIVGVLEAALKFELEIIAKRMKKLLLEPKFLEADPVYIYAVACRLRLTDHAEVAARYSLRTPILEHSSRGLDLISGTEYRNLLVYHKQCSEVASTVAENLDILSPNYVWFNCSQSSCASVPSTYAGGLSSTLKSPRKWWVDFMGKLRDELAQRPCGRTVVDATIRREFLNVAARCPTCKPQAATDLAHFCKVVEFTVDNEIIDNVSLELSF</sequence>
<accession>A0A5C3N747</accession>
<dbReference type="CDD" id="cd18186">
    <property type="entry name" value="BTB_POZ_ZBTB_KLHL-like"/>
    <property type="match status" value="1"/>
</dbReference>
<dbReference type="EMBL" id="ML213508">
    <property type="protein sequence ID" value="TFK53052.1"/>
    <property type="molecule type" value="Genomic_DNA"/>
</dbReference>
<dbReference type="InterPro" id="IPR000210">
    <property type="entry name" value="BTB/POZ_dom"/>
</dbReference>
<keyword evidence="3" id="KW-1185">Reference proteome</keyword>
<dbReference type="AlphaFoldDB" id="A0A5C3N747"/>
<gene>
    <name evidence="2" type="ORF">OE88DRAFT_1734011</name>
</gene>
<evidence type="ECO:0000313" key="3">
    <source>
        <dbReference type="Proteomes" id="UP000305948"/>
    </source>
</evidence>
<dbReference type="PROSITE" id="PS50097">
    <property type="entry name" value="BTB"/>
    <property type="match status" value="1"/>
</dbReference>
<evidence type="ECO:0000313" key="2">
    <source>
        <dbReference type="EMBL" id="TFK53052.1"/>
    </source>
</evidence>
<dbReference type="Proteomes" id="UP000305948">
    <property type="component" value="Unassembled WGS sequence"/>
</dbReference>
<name>A0A5C3N747_9AGAM</name>
<reference evidence="2 3" key="1">
    <citation type="journal article" date="2019" name="Nat. Ecol. Evol.">
        <title>Megaphylogeny resolves global patterns of mushroom evolution.</title>
        <authorList>
            <person name="Varga T."/>
            <person name="Krizsan K."/>
            <person name="Foldi C."/>
            <person name="Dima B."/>
            <person name="Sanchez-Garcia M."/>
            <person name="Sanchez-Ramirez S."/>
            <person name="Szollosi G.J."/>
            <person name="Szarkandi J.G."/>
            <person name="Papp V."/>
            <person name="Albert L."/>
            <person name="Andreopoulos W."/>
            <person name="Angelini C."/>
            <person name="Antonin V."/>
            <person name="Barry K.W."/>
            <person name="Bougher N.L."/>
            <person name="Buchanan P."/>
            <person name="Buyck B."/>
            <person name="Bense V."/>
            <person name="Catcheside P."/>
            <person name="Chovatia M."/>
            <person name="Cooper J."/>
            <person name="Damon W."/>
            <person name="Desjardin D."/>
            <person name="Finy P."/>
            <person name="Geml J."/>
            <person name="Haridas S."/>
            <person name="Hughes K."/>
            <person name="Justo A."/>
            <person name="Karasinski D."/>
            <person name="Kautmanova I."/>
            <person name="Kiss B."/>
            <person name="Kocsube S."/>
            <person name="Kotiranta H."/>
            <person name="LaButti K.M."/>
            <person name="Lechner B.E."/>
            <person name="Liimatainen K."/>
            <person name="Lipzen A."/>
            <person name="Lukacs Z."/>
            <person name="Mihaltcheva S."/>
            <person name="Morgado L.N."/>
            <person name="Niskanen T."/>
            <person name="Noordeloos M.E."/>
            <person name="Ohm R.A."/>
            <person name="Ortiz-Santana B."/>
            <person name="Ovrebo C."/>
            <person name="Racz N."/>
            <person name="Riley R."/>
            <person name="Savchenko A."/>
            <person name="Shiryaev A."/>
            <person name="Soop K."/>
            <person name="Spirin V."/>
            <person name="Szebenyi C."/>
            <person name="Tomsovsky M."/>
            <person name="Tulloss R.E."/>
            <person name="Uehling J."/>
            <person name="Grigoriev I.V."/>
            <person name="Vagvolgyi C."/>
            <person name="Papp T."/>
            <person name="Martin F.M."/>
            <person name="Miettinen O."/>
            <person name="Hibbett D.S."/>
            <person name="Nagy L.G."/>
        </authorList>
    </citation>
    <scope>NUCLEOTIDE SEQUENCE [LARGE SCALE GENOMIC DNA]</scope>
    <source>
        <strain evidence="2 3">OMC1185</strain>
    </source>
</reference>
<dbReference type="SUPFAM" id="SSF54695">
    <property type="entry name" value="POZ domain"/>
    <property type="match status" value="1"/>
</dbReference>
<dbReference type="Pfam" id="PF00651">
    <property type="entry name" value="BTB"/>
    <property type="match status" value="1"/>
</dbReference>
<dbReference type="OrthoDB" id="3164835at2759"/>
<evidence type="ECO:0000259" key="1">
    <source>
        <dbReference type="PROSITE" id="PS50097"/>
    </source>
</evidence>
<feature type="domain" description="BTB" evidence="1">
    <location>
        <begin position="16"/>
        <end position="88"/>
    </location>
</feature>
<organism evidence="2 3">
    <name type="scientific">Heliocybe sulcata</name>
    <dbReference type="NCBI Taxonomy" id="5364"/>
    <lineage>
        <taxon>Eukaryota</taxon>
        <taxon>Fungi</taxon>
        <taxon>Dikarya</taxon>
        <taxon>Basidiomycota</taxon>
        <taxon>Agaricomycotina</taxon>
        <taxon>Agaricomycetes</taxon>
        <taxon>Gloeophyllales</taxon>
        <taxon>Gloeophyllaceae</taxon>
        <taxon>Heliocybe</taxon>
    </lineage>
</organism>
<dbReference type="SMART" id="SM00225">
    <property type="entry name" value="BTB"/>
    <property type="match status" value="1"/>
</dbReference>
<dbReference type="STRING" id="5364.A0A5C3N747"/>